<reference evidence="1" key="1">
    <citation type="journal article" date="2023" name="IScience">
        <title>Live-bearing cockroach genome reveals convergent evolutionary mechanisms linked to viviparity in insects and beyond.</title>
        <authorList>
            <person name="Fouks B."/>
            <person name="Harrison M.C."/>
            <person name="Mikhailova A.A."/>
            <person name="Marchal E."/>
            <person name="English S."/>
            <person name="Carruthers M."/>
            <person name="Jennings E.C."/>
            <person name="Chiamaka E.L."/>
            <person name="Frigard R.A."/>
            <person name="Pippel M."/>
            <person name="Attardo G.M."/>
            <person name="Benoit J.B."/>
            <person name="Bornberg-Bauer E."/>
            <person name="Tobe S.S."/>
        </authorList>
    </citation>
    <scope>NUCLEOTIDE SEQUENCE</scope>
    <source>
        <strain evidence="1">Stay&amp;Tobe</strain>
    </source>
</reference>
<name>A0AAD8EA63_DIPPU</name>
<feature type="non-terminal residue" evidence="1">
    <location>
        <position position="1"/>
    </location>
</feature>
<evidence type="ECO:0000313" key="1">
    <source>
        <dbReference type="EMBL" id="KAJ9582342.1"/>
    </source>
</evidence>
<organism evidence="1 2">
    <name type="scientific">Diploptera punctata</name>
    <name type="common">Pacific beetle cockroach</name>
    <dbReference type="NCBI Taxonomy" id="6984"/>
    <lineage>
        <taxon>Eukaryota</taxon>
        <taxon>Metazoa</taxon>
        <taxon>Ecdysozoa</taxon>
        <taxon>Arthropoda</taxon>
        <taxon>Hexapoda</taxon>
        <taxon>Insecta</taxon>
        <taxon>Pterygota</taxon>
        <taxon>Neoptera</taxon>
        <taxon>Polyneoptera</taxon>
        <taxon>Dictyoptera</taxon>
        <taxon>Blattodea</taxon>
        <taxon>Blaberoidea</taxon>
        <taxon>Blaberidae</taxon>
        <taxon>Diplopterinae</taxon>
        <taxon>Diploptera</taxon>
    </lineage>
</organism>
<sequence>VQPVAELCELTRRSGLDGTEVELDDANIRGGTLRRSGSRRFNKTKVSPNVLILC</sequence>
<dbReference type="AlphaFoldDB" id="A0AAD8EA63"/>
<evidence type="ECO:0000313" key="2">
    <source>
        <dbReference type="Proteomes" id="UP001233999"/>
    </source>
</evidence>
<proteinExistence type="predicted"/>
<reference evidence="1" key="2">
    <citation type="submission" date="2023-05" db="EMBL/GenBank/DDBJ databases">
        <authorList>
            <person name="Fouks B."/>
        </authorList>
    </citation>
    <scope>NUCLEOTIDE SEQUENCE</scope>
    <source>
        <strain evidence="1">Stay&amp;Tobe</strain>
        <tissue evidence="1">Testes</tissue>
    </source>
</reference>
<keyword evidence="2" id="KW-1185">Reference proteome</keyword>
<comment type="caution">
    <text evidence="1">The sequence shown here is derived from an EMBL/GenBank/DDBJ whole genome shotgun (WGS) entry which is preliminary data.</text>
</comment>
<accession>A0AAD8EA63</accession>
<dbReference type="Proteomes" id="UP001233999">
    <property type="component" value="Unassembled WGS sequence"/>
</dbReference>
<dbReference type="EMBL" id="JASPKZ010007809">
    <property type="protein sequence ID" value="KAJ9582342.1"/>
    <property type="molecule type" value="Genomic_DNA"/>
</dbReference>
<gene>
    <name evidence="1" type="ORF">L9F63_003302</name>
</gene>
<protein>
    <submittedName>
        <fullName evidence="1">Uncharacterized protein</fullName>
    </submittedName>
</protein>
<feature type="non-terminal residue" evidence="1">
    <location>
        <position position="54"/>
    </location>
</feature>